<proteinExistence type="predicted"/>
<keyword evidence="3" id="KW-1185">Reference proteome</keyword>
<name>A0A448X6K6_9PLAT</name>
<dbReference type="Proteomes" id="UP000784294">
    <property type="component" value="Unassembled WGS sequence"/>
</dbReference>
<reference evidence="2" key="1">
    <citation type="submission" date="2018-11" db="EMBL/GenBank/DDBJ databases">
        <authorList>
            <consortium name="Pathogen Informatics"/>
        </authorList>
    </citation>
    <scope>NUCLEOTIDE SEQUENCE</scope>
</reference>
<protein>
    <submittedName>
        <fullName evidence="2">Uncharacterized protein</fullName>
    </submittedName>
</protein>
<feature type="chain" id="PRO_5019124766" evidence="1">
    <location>
        <begin position="25"/>
        <end position="68"/>
    </location>
</feature>
<gene>
    <name evidence="2" type="ORF">PXEA_LOCUS22750</name>
</gene>
<organism evidence="2 3">
    <name type="scientific">Protopolystoma xenopodis</name>
    <dbReference type="NCBI Taxonomy" id="117903"/>
    <lineage>
        <taxon>Eukaryota</taxon>
        <taxon>Metazoa</taxon>
        <taxon>Spiralia</taxon>
        <taxon>Lophotrochozoa</taxon>
        <taxon>Platyhelminthes</taxon>
        <taxon>Monogenea</taxon>
        <taxon>Polyopisthocotylea</taxon>
        <taxon>Polystomatidea</taxon>
        <taxon>Polystomatidae</taxon>
        <taxon>Protopolystoma</taxon>
    </lineage>
</organism>
<dbReference type="EMBL" id="CAAALY010101987">
    <property type="protein sequence ID" value="VEL29310.1"/>
    <property type="molecule type" value="Genomic_DNA"/>
</dbReference>
<feature type="signal peptide" evidence="1">
    <location>
        <begin position="1"/>
        <end position="24"/>
    </location>
</feature>
<evidence type="ECO:0000256" key="1">
    <source>
        <dbReference type="SAM" id="SignalP"/>
    </source>
</evidence>
<evidence type="ECO:0000313" key="2">
    <source>
        <dbReference type="EMBL" id="VEL29310.1"/>
    </source>
</evidence>
<comment type="caution">
    <text evidence="2">The sequence shown here is derived from an EMBL/GenBank/DDBJ whole genome shotgun (WGS) entry which is preliminary data.</text>
</comment>
<sequence>MHNLLFRLYGVLARLAQLFSLSESVQIYPPASASSGIEPADPDHNREVQLRSRKGWKGGLALELPLAN</sequence>
<accession>A0A448X6K6</accession>
<keyword evidence="1" id="KW-0732">Signal</keyword>
<dbReference type="AlphaFoldDB" id="A0A448X6K6"/>
<evidence type="ECO:0000313" key="3">
    <source>
        <dbReference type="Proteomes" id="UP000784294"/>
    </source>
</evidence>